<dbReference type="InterPro" id="IPR000477">
    <property type="entry name" value="RT_dom"/>
</dbReference>
<dbReference type="Pfam" id="PF00078">
    <property type="entry name" value="RVT_1"/>
    <property type="match status" value="1"/>
</dbReference>
<evidence type="ECO:0008006" key="5">
    <source>
        <dbReference type="Google" id="ProtNLM"/>
    </source>
</evidence>
<dbReference type="EMBL" id="JANJYJ010000007">
    <property type="protein sequence ID" value="KAK3200122.1"/>
    <property type="molecule type" value="Genomic_DNA"/>
</dbReference>
<dbReference type="AlphaFoldDB" id="A0AAE0A4G9"/>
<name>A0AAE0A4G9_9ROSI</name>
<dbReference type="PANTHER" id="PTHR33710:SF77">
    <property type="entry name" value="DNASE I-LIKE SUPERFAMILY PROTEIN"/>
    <property type="match status" value="1"/>
</dbReference>
<dbReference type="InterPro" id="IPR005135">
    <property type="entry name" value="Endo/exonuclease/phosphatase"/>
</dbReference>
<evidence type="ECO:0000313" key="4">
    <source>
        <dbReference type="Proteomes" id="UP001281410"/>
    </source>
</evidence>
<evidence type="ECO:0000259" key="1">
    <source>
        <dbReference type="Pfam" id="PF00078"/>
    </source>
</evidence>
<evidence type="ECO:0000313" key="3">
    <source>
        <dbReference type="EMBL" id="KAK3200122.1"/>
    </source>
</evidence>
<gene>
    <name evidence="3" type="ORF">Dsin_023537</name>
</gene>
<comment type="caution">
    <text evidence="3">The sequence shown here is derived from an EMBL/GenBank/DDBJ whole genome shotgun (WGS) entry which is preliminary data.</text>
</comment>
<reference evidence="3" key="1">
    <citation type="journal article" date="2023" name="Plant J.">
        <title>Genome sequences and population genomics provide insights into the demographic history, inbreeding, and mutation load of two 'living fossil' tree species of Dipteronia.</title>
        <authorList>
            <person name="Feng Y."/>
            <person name="Comes H.P."/>
            <person name="Chen J."/>
            <person name="Zhu S."/>
            <person name="Lu R."/>
            <person name="Zhang X."/>
            <person name="Li P."/>
            <person name="Qiu J."/>
            <person name="Olsen K.M."/>
            <person name="Qiu Y."/>
        </authorList>
    </citation>
    <scope>NUCLEOTIDE SEQUENCE</scope>
    <source>
        <strain evidence="3">NBL</strain>
    </source>
</reference>
<proteinExistence type="predicted"/>
<dbReference type="Pfam" id="PF03372">
    <property type="entry name" value="Exo_endo_phos"/>
    <property type="match status" value="1"/>
</dbReference>
<dbReference type="PANTHER" id="PTHR33710">
    <property type="entry name" value="BNAC02G09200D PROTEIN"/>
    <property type="match status" value="1"/>
</dbReference>
<evidence type="ECO:0000259" key="2">
    <source>
        <dbReference type="Pfam" id="PF03372"/>
    </source>
</evidence>
<accession>A0AAE0A4G9</accession>
<protein>
    <recommendedName>
        <fullName evidence="5">Reverse transcriptase</fullName>
    </recommendedName>
</protein>
<feature type="domain" description="Reverse transcriptase" evidence="1">
    <location>
        <begin position="423"/>
        <end position="516"/>
    </location>
</feature>
<dbReference type="Proteomes" id="UP001281410">
    <property type="component" value="Unassembled WGS sequence"/>
</dbReference>
<dbReference type="Gene3D" id="3.60.10.10">
    <property type="entry name" value="Endonuclease/exonuclease/phosphatase"/>
    <property type="match status" value="1"/>
</dbReference>
<dbReference type="GO" id="GO:0003824">
    <property type="term" value="F:catalytic activity"/>
    <property type="evidence" value="ECO:0007669"/>
    <property type="project" value="InterPro"/>
</dbReference>
<keyword evidence="4" id="KW-1185">Reference proteome</keyword>
<dbReference type="SUPFAM" id="SSF56219">
    <property type="entry name" value="DNase I-like"/>
    <property type="match status" value="1"/>
</dbReference>
<organism evidence="3 4">
    <name type="scientific">Dipteronia sinensis</name>
    <dbReference type="NCBI Taxonomy" id="43782"/>
    <lineage>
        <taxon>Eukaryota</taxon>
        <taxon>Viridiplantae</taxon>
        <taxon>Streptophyta</taxon>
        <taxon>Embryophyta</taxon>
        <taxon>Tracheophyta</taxon>
        <taxon>Spermatophyta</taxon>
        <taxon>Magnoliopsida</taxon>
        <taxon>eudicotyledons</taxon>
        <taxon>Gunneridae</taxon>
        <taxon>Pentapetalae</taxon>
        <taxon>rosids</taxon>
        <taxon>malvids</taxon>
        <taxon>Sapindales</taxon>
        <taxon>Sapindaceae</taxon>
        <taxon>Hippocastanoideae</taxon>
        <taxon>Acereae</taxon>
        <taxon>Dipteronia</taxon>
    </lineage>
</organism>
<dbReference type="InterPro" id="IPR036691">
    <property type="entry name" value="Endo/exonu/phosph_ase_sf"/>
</dbReference>
<feature type="domain" description="Endonuclease/exonuclease/phosphatase" evidence="2">
    <location>
        <begin position="21"/>
        <end position="181"/>
    </location>
</feature>
<sequence length="516" mass="59553">MEKLRVQLGYSSKLVVNSIGKSCGLCIFWDEIIDVTLLTYSHEHIDVTIKEKGRQHWRFTGFYGHPERSQRHHSWTLLRRLAGMSCLPWVCMGDFNEVLCDDEKLGGSSKRWREMSDFREALADANLEDMGFMGAKFTWSNKRDVASSVLGRLDRGLCNKGFRSLCSRFVIRHMEFWGSAHRPHVLECPDATNVYNPVKKSRRFFFEECWTKDSECKEIVDLVWRDKGYNCKIQSVLNNIDRCGRLLNEWNARKRKHLQQNLHAKREALRKACRGDVPIPWKDIKLLESRLDEVLETEEGGTWRDSKDDLETIVGQYFSVLFSSNHPTKLDMGKVFEGIRPKLDNTISRFLDSTFTGEEVRRAVFDMYPTKVPGSDGLPAIFFQKYWDSIGLSVVETCLCVLNEGASVKEMNNTVISLIPKIKNPIRISDYRPISLCNVIYKIIVVDDIAKAITNRFRHALGGIISETQCAFIPGRLISDNTIVGFECLHRLKRRKRKKVSMAIKLDMSKAYDRVE</sequence>